<dbReference type="EMBL" id="BJHY01000002">
    <property type="protein sequence ID" value="GDY79449.1"/>
    <property type="molecule type" value="Genomic_DNA"/>
</dbReference>
<dbReference type="AlphaFoldDB" id="A0A4D4MB95"/>
<organism evidence="6 9">
    <name type="scientific">Streptomyces avermitilis</name>
    <dbReference type="NCBI Taxonomy" id="33903"/>
    <lineage>
        <taxon>Bacteria</taxon>
        <taxon>Bacillati</taxon>
        <taxon>Actinomycetota</taxon>
        <taxon>Actinomycetes</taxon>
        <taxon>Kitasatosporales</taxon>
        <taxon>Streptomycetaceae</taxon>
        <taxon>Streptomyces</taxon>
    </lineage>
</organism>
<dbReference type="RefSeq" id="WP_037650689.1">
    <property type="nucleotide sequence ID" value="NZ_BAABTN010000011.1"/>
</dbReference>
<keyword evidence="4" id="KW-1133">Transmembrane helix</keyword>
<evidence type="ECO:0000313" key="8">
    <source>
        <dbReference type="Proteomes" id="UP000299211"/>
    </source>
</evidence>
<dbReference type="Proteomes" id="UP000302139">
    <property type="component" value="Unassembled WGS sequence"/>
</dbReference>
<keyword evidence="2" id="KW-0560">Oxidoreductase</keyword>
<evidence type="ECO:0000313" key="6">
    <source>
        <dbReference type="EMBL" id="GDY69200.1"/>
    </source>
</evidence>
<keyword evidence="4" id="KW-0472">Membrane</keyword>
<reference evidence="6 9" key="2">
    <citation type="submission" date="2019-04" db="EMBL/GenBank/DDBJ databases">
        <title>Draft genome sequences of Streptomyces avermitilis NBRC 14893.</title>
        <authorList>
            <person name="Komaki H."/>
            <person name="Tamura T."/>
            <person name="Hosoyama A."/>
        </authorList>
    </citation>
    <scope>NUCLEOTIDE SEQUENCE [LARGE SCALE GENOMIC DNA]</scope>
    <source>
        <strain evidence="6 9">NBRC 14893</strain>
    </source>
</reference>
<dbReference type="PRINTS" id="PR00368">
    <property type="entry name" value="FADPNR"/>
</dbReference>
<feature type="domain" description="FAD/NAD(P)-binding" evidence="5">
    <location>
        <begin position="10"/>
        <end position="276"/>
    </location>
</feature>
<dbReference type="InterPro" id="IPR050097">
    <property type="entry name" value="Ferredoxin-NADP_redctase_2"/>
</dbReference>
<evidence type="ECO:0000256" key="2">
    <source>
        <dbReference type="ARBA" id="ARBA00023002"/>
    </source>
</evidence>
<dbReference type="SUPFAM" id="SSF51905">
    <property type="entry name" value="FAD/NAD(P)-binding domain"/>
    <property type="match status" value="1"/>
</dbReference>
<dbReference type="GO" id="GO:0004791">
    <property type="term" value="F:thioredoxin-disulfide reductase (NADPH) activity"/>
    <property type="evidence" value="ECO:0007669"/>
    <property type="project" value="UniProtKB-EC"/>
</dbReference>
<dbReference type="Pfam" id="PF07992">
    <property type="entry name" value="Pyr_redox_2"/>
    <property type="match status" value="1"/>
</dbReference>
<gene>
    <name evidence="6" type="primary">trxB_3</name>
    <name evidence="6" type="ORF">SAV14893_085930</name>
    <name evidence="7" type="ORF">SAV31267_089340</name>
</gene>
<name>A0A4D4MB95_STRAX</name>
<dbReference type="Gene3D" id="3.50.50.60">
    <property type="entry name" value="FAD/NAD(P)-binding domain"/>
    <property type="match status" value="2"/>
</dbReference>
<evidence type="ECO:0000313" key="7">
    <source>
        <dbReference type="EMBL" id="GDY79449.1"/>
    </source>
</evidence>
<evidence type="ECO:0000259" key="5">
    <source>
        <dbReference type="Pfam" id="PF07992"/>
    </source>
</evidence>
<comment type="catalytic activity">
    <reaction evidence="3">
        <text>[thioredoxin]-dithiol + NADP(+) = [thioredoxin]-disulfide + NADPH + H(+)</text>
        <dbReference type="Rhea" id="RHEA:20345"/>
        <dbReference type="Rhea" id="RHEA-COMP:10698"/>
        <dbReference type="Rhea" id="RHEA-COMP:10700"/>
        <dbReference type="ChEBI" id="CHEBI:15378"/>
        <dbReference type="ChEBI" id="CHEBI:29950"/>
        <dbReference type="ChEBI" id="CHEBI:50058"/>
        <dbReference type="ChEBI" id="CHEBI:57783"/>
        <dbReference type="ChEBI" id="CHEBI:58349"/>
        <dbReference type="EC" id="1.8.1.9"/>
    </reaction>
</comment>
<feature type="transmembrane region" description="Helical" evidence="4">
    <location>
        <begin position="12"/>
        <end position="29"/>
    </location>
</feature>
<dbReference type="InterPro" id="IPR036188">
    <property type="entry name" value="FAD/NAD-bd_sf"/>
</dbReference>
<evidence type="ECO:0000313" key="9">
    <source>
        <dbReference type="Proteomes" id="UP000302139"/>
    </source>
</evidence>
<keyword evidence="1" id="KW-0285">Flavoprotein</keyword>
<accession>A0A4D4MB95</accession>
<dbReference type="EMBL" id="BJHX01000002">
    <property type="protein sequence ID" value="GDY69200.1"/>
    <property type="molecule type" value="Genomic_DNA"/>
</dbReference>
<proteinExistence type="predicted"/>
<protein>
    <submittedName>
        <fullName evidence="6">Thioredoxin reductase</fullName>
    </submittedName>
</protein>
<comment type="caution">
    <text evidence="6">The sequence shown here is derived from an EMBL/GenBank/DDBJ whole genome shotgun (WGS) entry which is preliminary data.</text>
</comment>
<keyword evidence="4" id="KW-0812">Transmembrane</keyword>
<dbReference type="STRING" id="33903.AQJ43_29020"/>
<reference evidence="7 8" key="1">
    <citation type="submission" date="2019-04" db="EMBL/GenBank/DDBJ databases">
        <title>Draft genome sequences of Streptomyces avermitilis ATCC 31267.</title>
        <authorList>
            <person name="Komaki H."/>
            <person name="Tamura T."/>
            <person name="Hosoyama A."/>
        </authorList>
    </citation>
    <scope>NUCLEOTIDE SEQUENCE [LARGE SCALE GENOMIC DNA]</scope>
    <source>
        <strain evidence="7 8">ATCC 31267</strain>
    </source>
</reference>
<dbReference type="PANTHER" id="PTHR48105">
    <property type="entry name" value="THIOREDOXIN REDUCTASE 1-RELATED-RELATED"/>
    <property type="match status" value="1"/>
</dbReference>
<dbReference type="Proteomes" id="UP000299211">
    <property type="component" value="Unassembled WGS sequence"/>
</dbReference>
<sequence>MGVSMYDDLYDVIVIGAGAAGLTAATMLGRSMRSTLVISQPRRRNSPASSVNNVPYADGAAPADIYRKMEQDAGRYGVTLLWDEVTSVRAYEDHVVVEGGANPGLRCRRLLLATGRVDVLPAWLPDGVWGRSAFDCPYCHTYERSGSTFVCVGTGDETLKLAALSRQFAKRMTVLVGDPSASRGRLAGLLSRHDVEVLCDEVVRASADPAGGVILETAHGRTLSADTLLLGDVARPYRKFAEDLDLELSADGFPETSLYGMTSNPLVYSAGNVEGSPYFMWTGAASSGINAARAICEDLAFASELLDDWE</sequence>
<evidence type="ECO:0000256" key="1">
    <source>
        <dbReference type="ARBA" id="ARBA00022630"/>
    </source>
</evidence>
<evidence type="ECO:0000256" key="3">
    <source>
        <dbReference type="ARBA" id="ARBA00048132"/>
    </source>
</evidence>
<dbReference type="PRINTS" id="PR00469">
    <property type="entry name" value="PNDRDTASEII"/>
</dbReference>
<evidence type="ECO:0000256" key="4">
    <source>
        <dbReference type="SAM" id="Phobius"/>
    </source>
</evidence>
<dbReference type="InterPro" id="IPR023753">
    <property type="entry name" value="FAD/NAD-binding_dom"/>
</dbReference>